<evidence type="ECO:0000313" key="2">
    <source>
        <dbReference type="EMBL" id="MDW9252915.1"/>
    </source>
</evidence>
<reference evidence="2" key="1">
    <citation type="submission" date="2018-08" db="EMBL/GenBank/DDBJ databases">
        <title>Identification of Burkholderia cepacia strains that express a Burkholderia pseudomallei-like capsular polysaccharide.</title>
        <authorList>
            <person name="Burtnick M.N."/>
            <person name="Vongsouvath M."/>
            <person name="Newton P."/>
            <person name="Wuthiekanun V."/>
            <person name="Limmathurotsakul D."/>
            <person name="Brett P.J."/>
            <person name="Chantratita N."/>
            <person name="Dance D.A."/>
        </authorList>
    </citation>
    <scope>NUCLEOTIDE SEQUENCE</scope>
    <source>
        <strain evidence="2">SBXCC001</strain>
    </source>
</reference>
<protein>
    <submittedName>
        <fullName evidence="2">Uncharacterized protein</fullName>
    </submittedName>
</protein>
<feature type="region of interest" description="Disordered" evidence="1">
    <location>
        <begin position="1"/>
        <end position="31"/>
    </location>
</feature>
<evidence type="ECO:0000313" key="3">
    <source>
        <dbReference type="Proteomes" id="UP001272137"/>
    </source>
</evidence>
<name>A0AAW9CQL6_BURTH</name>
<dbReference type="Proteomes" id="UP001272137">
    <property type="component" value="Unassembled WGS sequence"/>
</dbReference>
<sequence length="50" mass="5620">MRKPSIGSPERESRRRRSSGGESQGGKRTRGARAYRIEIDCAVCRDVDLL</sequence>
<evidence type="ECO:0000256" key="1">
    <source>
        <dbReference type="SAM" id="MobiDB-lite"/>
    </source>
</evidence>
<accession>A0AAW9CQL6</accession>
<dbReference type="EMBL" id="QXCT01000001">
    <property type="protein sequence ID" value="MDW9252915.1"/>
    <property type="molecule type" value="Genomic_DNA"/>
</dbReference>
<dbReference type="AlphaFoldDB" id="A0AAW9CQL6"/>
<proteinExistence type="predicted"/>
<organism evidence="2 3">
    <name type="scientific">Burkholderia thailandensis</name>
    <dbReference type="NCBI Taxonomy" id="57975"/>
    <lineage>
        <taxon>Bacteria</taxon>
        <taxon>Pseudomonadati</taxon>
        <taxon>Pseudomonadota</taxon>
        <taxon>Betaproteobacteria</taxon>
        <taxon>Burkholderiales</taxon>
        <taxon>Burkholderiaceae</taxon>
        <taxon>Burkholderia</taxon>
        <taxon>pseudomallei group</taxon>
    </lineage>
</organism>
<comment type="caution">
    <text evidence="2">The sequence shown here is derived from an EMBL/GenBank/DDBJ whole genome shotgun (WGS) entry which is preliminary data.</text>
</comment>
<gene>
    <name evidence="2" type="ORF">C7S16_5899</name>
</gene>